<evidence type="ECO:0000313" key="12">
    <source>
        <dbReference type="Proteomes" id="UP000334019"/>
    </source>
</evidence>
<dbReference type="GO" id="GO:0140359">
    <property type="term" value="F:ABC-type transporter activity"/>
    <property type="evidence" value="ECO:0007669"/>
    <property type="project" value="InterPro"/>
</dbReference>
<evidence type="ECO:0000256" key="9">
    <source>
        <dbReference type="RuleBase" id="RU361157"/>
    </source>
</evidence>
<dbReference type="PROSITE" id="PS51012">
    <property type="entry name" value="ABC_TM2"/>
    <property type="match status" value="1"/>
</dbReference>
<feature type="transmembrane region" description="Helical" evidence="9">
    <location>
        <begin position="120"/>
        <end position="142"/>
    </location>
</feature>
<evidence type="ECO:0000256" key="3">
    <source>
        <dbReference type="ARBA" id="ARBA00022448"/>
    </source>
</evidence>
<protein>
    <recommendedName>
        <fullName evidence="9">Transport permease protein</fullName>
    </recommendedName>
</protein>
<dbReference type="RefSeq" id="WP_153759950.1">
    <property type="nucleotide sequence ID" value="NZ_CP045851.1"/>
</dbReference>
<feature type="transmembrane region" description="Helical" evidence="9">
    <location>
        <begin position="242"/>
        <end position="263"/>
    </location>
</feature>
<gene>
    <name evidence="11" type="ORF">GH723_12455</name>
</gene>
<dbReference type="PANTHER" id="PTHR30413:SF8">
    <property type="entry name" value="TRANSPORT PERMEASE PROTEIN"/>
    <property type="match status" value="1"/>
</dbReference>
<evidence type="ECO:0000313" key="11">
    <source>
        <dbReference type="EMBL" id="QGG95844.1"/>
    </source>
</evidence>
<keyword evidence="5" id="KW-0997">Cell inner membrane</keyword>
<evidence type="ECO:0000256" key="5">
    <source>
        <dbReference type="ARBA" id="ARBA00022519"/>
    </source>
</evidence>
<sequence>MSIVGERVSQAYPTELLSNLTLRELRSKYKRSVLGWTWSIANPLMTIAVYTVVFATFIDIPPPVGDPSGMHIYGFFLVCGLLPWTLLAQGLTGAVSSLTANEGLIKKVYFPRSVLTTATVLSWLASHLIEVGVLLVALLLFGNMVLPWAVPLLLVTLLLSGFILGLGLLLAPANVYFRDIEHFTGIFLNLWFWLTPIIYPASLLEHRQVGGIELTTLLELNPMFHFVEAYRSLLYDLAWPSLTTWLAMVAAAGMAVVVGALAFRRLEPRLAEEL</sequence>
<feature type="transmembrane region" description="Helical" evidence="9">
    <location>
        <begin position="33"/>
        <end position="58"/>
    </location>
</feature>
<reference evidence="11 12" key="1">
    <citation type="submission" date="2019-11" db="EMBL/GenBank/DDBJ databases">
        <authorList>
            <person name="He Y."/>
        </authorList>
    </citation>
    <scope>NUCLEOTIDE SEQUENCE [LARGE SCALE GENOMIC DNA]</scope>
    <source>
        <strain evidence="11 12">SCSIO 58843</strain>
    </source>
</reference>
<keyword evidence="12" id="KW-1185">Reference proteome</keyword>
<dbReference type="KEGG" id="atq:GH723_12455"/>
<dbReference type="InterPro" id="IPR047817">
    <property type="entry name" value="ABC2_TM_bact-type"/>
</dbReference>
<dbReference type="PANTHER" id="PTHR30413">
    <property type="entry name" value="INNER MEMBRANE TRANSPORT PERMEASE"/>
    <property type="match status" value="1"/>
</dbReference>
<keyword evidence="3 9" id="KW-0813">Transport</keyword>
<feature type="domain" description="ABC transmembrane type-2" evidence="10">
    <location>
        <begin position="34"/>
        <end position="266"/>
    </location>
</feature>
<evidence type="ECO:0000259" key="10">
    <source>
        <dbReference type="PROSITE" id="PS51012"/>
    </source>
</evidence>
<evidence type="ECO:0000256" key="1">
    <source>
        <dbReference type="ARBA" id="ARBA00004429"/>
    </source>
</evidence>
<comment type="subcellular location">
    <subcellularLocation>
        <location evidence="1">Cell inner membrane</location>
        <topology evidence="1">Multi-pass membrane protein</topology>
    </subcellularLocation>
    <subcellularLocation>
        <location evidence="9">Cell membrane</location>
        <topology evidence="9">Multi-pass membrane protein</topology>
    </subcellularLocation>
</comment>
<accession>A0A5Q2RK33</accession>
<dbReference type="InterPro" id="IPR013525">
    <property type="entry name" value="ABC2_TM"/>
</dbReference>
<comment type="similarity">
    <text evidence="2 9">Belongs to the ABC-2 integral membrane protein family.</text>
</comment>
<keyword evidence="4 9" id="KW-1003">Cell membrane</keyword>
<name>A0A5Q2RK33_9ACTN</name>
<evidence type="ECO:0000256" key="8">
    <source>
        <dbReference type="ARBA" id="ARBA00023136"/>
    </source>
</evidence>
<dbReference type="EMBL" id="CP045851">
    <property type="protein sequence ID" value="QGG95844.1"/>
    <property type="molecule type" value="Genomic_DNA"/>
</dbReference>
<evidence type="ECO:0000256" key="6">
    <source>
        <dbReference type="ARBA" id="ARBA00022692"/>
    </source>
</evidence>
<keyword evidence="6 9" id="KW-0812">Transmembrane</keyword>
<feature type="transmembrane region" description="Helical" evidence="9">
    <location>
        <begin position="70"/>
        <end position="99"/>
    </location>
</feature>
<evidence type="ECO:0000256" key="4">
    <source>
        <dbReference type="ARBA" id="ARBA00022475"/>
    </source>
</evidence>
<dbReference type="GO" id="GO:0005886">
    <property type="term" value="C:plasma membrane"/>
    <property type="evidence" value="ECO:0007669"/>
    <property type="project" value="UniProtKB-SubCell"/>
</dbReference>
<organism evidence="11 12">
    <name type="scientific">Actinomarinicola tropica</name>
    <dbReference type="NCBI Taxonomy" id="2789776"/>
    <lineage>
        <taxon>Bacteria</taxon>
        <taxon>Bacillati</taxon>
        <taxon>Actinomycetota</taxon>
        <taxon>Acidimicrobiia</taxon>
        <taxon>Acidimicrobiales</taxon>
        <taxon>Iamiaceae</taxon>
        <taxon>Actinomarinicola</taxon>
    </lineage>
</organism>
<proteinExistence type="inferred from homology"/>
<keyword evidence="7 9" id="KW-1133">Transmembrane helix</keyword>
<evidence type="ECO:0000256" key="7">
    <source>
        <dbReference type="ARBA" id="ARBA00022989"/>
    </source>
</evidence>
<dbReference type="Pfam" id="PF01061">
    <property type="entry name" value="ABC2_membrane"/>
    <property type="match status" value="1"/>
</dbReference>
<evidence type="ECO:0000256" key="2">
    <source>
        <dbReference type="ARBA" id="ARBA00007783"/>
    </source>
</evidence>
<dbReference type="GO" id="GO:0015920">
    <property type="term" value="P:lipopolysaccharide transport"/>
    <property type="evidence" value="ECO:0007669"/>
    <property type="project" value="TreeGrafter"/>
</dbReference>
<dbReference type="Proteomes" id="UP000334019">
    <property type="component" value="Chromosome"/>
</dbReference>
<feature type="transmembrane region" description="Helical" evidence="9">
    <location>
        <begin position="148"/>
        <end position="171"/>
    </location>
</feature>
<feature type="transmembrane region" description="Helical" evidence="9">
    <location>
        <begin position="183"/>
        <end position="201"/>
    </location>
</feature>
<dbReference type="AlphaFoldDB" id="A0A5Q2RK33"/>
<keyword evidence="8 9" id="KW-0472">Membrane</keyword>